<gene>
    <name evidence="3" type="ORF">CK203_100956</name>
</gene>
<feature type="compositionally biased region" description="Acidic residues" evidence="1">
    <location>
        <begin position="956"/>
        <end position="966"/>
    </location>
</feature>
<dbReference type="EMBL" id="QGNW01001835">
    <property type="protein sequence ID" value="RVW29634.1"/>
    <property type="molecule type" value="Genomic_DNA"/>
</dbReference>
<feature type="domain" description="Reverse transcriptase zinc-binding" evidence="2">
    <location>
        <begin position="1664"/>
        <end position="1712"/>
    </location>
</feature>
<evidence type="ECO:0000259" key="2">
    <source>
        <dbReference type="Pfam" id="PF13966"/>
    </source>
</evidence>
<feature type="region of interest" description="Disordered" evidence="1">
    <location>
        <begin position="770"/>
        <end position="822"/>
    </location>
</feature>
<dbReference type="Proteomes" id="UP000288805">
    <property type="component" value="Unassembled WGS sequence"/>
</dbReference>
<evidence type="ECO:0000256" key="1">
    <source>
        <dbReference type="SAM" id="MobiDB-lite"/>
    </source>
</evidence>
<feature type="domain" description="Reverse transcriptase zinc-binding" evidence="2">
    <location>
        <begin position="402"/>
        <end position="491"/>
    </location>
</feature>
<accession>A0A438D2F8</accession>
<feature type="region of interest" description="Disordered" evidence="1">
    <location>
        <begin position="936"/>
        <end position="968"/>
    </location>
</feature>
<reference evidence="3 4" key="1">
    <citation type="journal article" date="2018" name="PLoS Genet.">
        <title>Population sequencing reveals clonal diversity and ancestral inbreeding in the grapevine cultivar Chardonnay.</title>
        <authorList>
            <person name="Roach M.J."/>
            <person name="Johnson D.L."/>
            <person name="Bohlmann J."/>
            <person name="van Vuuren H.J."/>
            <person name="Jones S.J."/>
            <person name="Pretorius I.S."/>
            <person name="Schmidt S.A."/>
            <person name="Borneman A.R."/>
        </authorList>
    </citation>
    <scope>NUCLEOTIDE SEQUENCE [LARGE SCALE GENOMIC DNA]</scope>
    <source>
        <strain evidence="4">cv. Chardonnay</strain>
        <tissue evidence="3">Leaf</tissue>
    </source>
</reference>
<comment type="caution">
    <text evidence="3">The sequence shown here is derived from an EMBL/GenBank/DDBJ whole genome shotgun (WGS) entry which is preliminary data.</text>
</comment>
<proteinExistence type="predicted"/>
<feature type="compositionally biased region" description="Basic and acidic residues" evidence="1">
    <location>
        <begin position="787"/>
        <end position="797"/>
    </location>
</feature>
<dbReference type="SUPFAM" id="SSF56219">
    <property type="entry name" value="DNase I-like"/>
    <property type="match status" value="1"/>
</dbReference>
<evidence type="ECO:0000313" key="3">
    <source>
        <dbReference type="EMBL" id="RVW29634.1"/>
    </source>
</evidence>
<dbReference type="Pfam" id="PF13966">
    <property type="entry name" value="zf-RVT"/>
    <property type="match status" value="2"/>
</dbReference>
<sequence>MVKVQSVLESLRIRIVRDNGKGAAIESRSTLSADKETKREIWDRRFVSSVWKGRSMEWVALPACGALGGIVIMESGLLDPPLSNAAFTWSNMQVAPICKRFENMWLLHPEFKENFRDWCQECTIEGWEGHKFMRKLKKFIKSLIFKKGVALSNIEVISEEIVNFFGKLYSKPEGAPWRVEGLDWVLISRESAVWLDKLSEEEVQLTVFQLNKEKAPGPDGFTIAVYQEYWNVIKEDLMRVFLEFHTNGIINQRRLRKVLHETIFGSQGAFVEGRHILGAVLIVNEVVDEKRRFPRERNGLWHKVIASIYGTHPDGWNANMVVRWSHRCLWKAIVQVFQGFSPFVRLVVGNGERICFWEDLWWDNQTLCSQFAGLYRVISVKNLTVSNVLDSRVWSLSSSGLFSVKSFFLALSKVSNPILFLPTKFLRSSKAPSKVKALAWLVVNGKVNTNDKLQLRRPYKSLYPQWCILCKGNGESIDHIFLHCPVTIGLWHKLFNLAGLAWVLPRSIVDMMVIAFKGVEACCRGVIVQGFVKSWEDGGRKFKLESRANEAGAKKLGEAVWLQLGEKDILSERELLDRCLVGRWGQSPMSALDMPTLKSWGRSLRNIKGGVKLARLGGPLLLIEFKNKEEADKVLLRGHQWFKESILHLDRKYLEKSGTVAGVVAVDEDTANFKELQWARLLMRSEGIEWPSSLQVAVGSFCYAFQLWWEVKPGMSEVVPMIRNEKGKEREVRDDGEGDSHAGFKMVKVQTHGELAKVAEACEIGEGGCRKEAESSGTVSDTIAEADGTKEGQRSDWGKSSFFGPGKELPLGRQRESGLGRGPVEEGQVLKARGGKCLVPNWGSLHPTFNLTVIIDEALMEEASRYSDQFSCSLFSSGKREISLSSTPSGQDGEGVAIARVSDRGNGSEAVGRAVMGPLRMILADGREAEVLDLAGRESRTSEEASEGVSERVSQEDEEERDEEGEQCWHSSSLAKFSRYLRMPTEGFKGEILFLLKRMKERKLQKGKLNGRKRKKLESSKFERELRKLEWTVNYLGGGGGGGGEGKGGEETKIQEMSMGIIHSLGVGRFLEWGAVDSRGATGGDFNAILSPEERSRGGSLNSNMRRLDRFLVNEGWHSHFGDARQYVLPRTVSDHFPLLLDKGGLRKGPSPFRFENMWLKVKGVKDLLKYWWEGGSFSGSPSFILAEKLKFLKAKLKEWNINTFSRIEYRKNLALEQVEFWDAKEKISKLSLEELEARKEAREDYKKWVLLEEIMWRQKSREFETLEPLDASALEIPFMEEEVFDALLGCNGDKAPGPDAFSMAFWQFAWDFMKADVMWAKALGDFRPISLVESLYKWLAKALANRLKKVVGKVVSKAQGAFVEGRQILDAVLIANEAIDSVLKNNEWHFVQTRAIEGGFLSGCKAKGRSEEGVLISHLLFADDTLVFYKPSQDHLTYLSWLLMWFEAVSGLRINLEKSELIPVGRVENTDDLAWEFGCRLGSLPTTYLGMPLGAPFKSVTIWDGVEERFRRSQTEIREDPKGLPLGWGQFGAKASFSKMRVDVFKEALWNQVIRGKYEEDRGGWCSREVREAHGMGLWKGIRMDWELVSDRMVFIVGNGGRVRFWRNRWCGDSPLCMSFPSIFALTVEKEAWVADIWDPLAEGVIEDVEDMVSWTETKSGKFSVKSLYVALEAGCSSMFPSSYIWNVNVQPKISFFAWEAMWGKALTLDMV</sequence>
<evidence type="ECO:0000313" key="4">
    <source>
        <dbReference type="Proteomes" id="UP000288805"/>
    </source>
</evidence>
<dbReference type="InterPro" id="IPR026960">
    <property type="entry name" value="RVT-Znf"/>
</dbReference>
<organism evidence="3 4">
    <name type="scientific">Vitis vinifera</name>
    <name type="common">Grape</name>
    <dbReference type="NCBI Taxonomy" id="29760"/>
    <lineage>
        <taxon>Eukaryota</taxon>
        <taxon>Viridiplantae</taxon>
        <taxon>Streptophyta</taxon>
        <taxon>Embryophyta</taxon>
        <taxon>Tracheophyta</taxon>
        <taxon>Spermatophyta</taxon>
        <taxon>Magnoliopsida</taxon>
        <taxon>eudicotyledons</taxon>
        <taxon>Gunneridae</taxon>
        <taxon>Pentapetalae</taxon>
        <taxon>rosids</taxon>
        <taxon>Vitales</taxon>
        <taxon>Vitaceae</taxon>
        <taxon>Viteae</taxon>
        <taxon>Vitis</taxon>
    </lineage>
</organism>
<dbReference type="InterPro" id="IPR036691">
    <property type="entry name" value="Endo/exonu/phosph_ase_sf"/>
</dbReference>
<name>A0A438D2F8_VITVI</name>
<dbReference type="Gene3D" id="3.60.10.10">
    <property type="entry name" value="Endonuclease/exonuclease/phosphatase"/>
    <property type="match status" value="1"/>
</dbReference>
<dbReference type="InterPro" id="IPR052343">
    <property type="entry name" value="Retrotransposon-Effector_Assoc"/>
</dbReference>
<feature type="compositionally biased region" description="Basic and acidic residues" evidence="1">
    <location>
        <begin position="936"/>
        <end position="955"/>
    </location>
</feature>
<protein>
    <recommendedName>
        <fullName evidence="2">Reverse transcriptase zinc-binding domain-containing protein</fullName>
    </recommendedName>
</protein>
<dbReference type="PANTHER" id="PTHR46890">
    <property type="entry name" value="NON-LTR RETROLELEMENT REVERSE TRANSCRIPTASE-LIKE PROTEIN-RELATED"/>
    <property type="match status" value="1"/>
</dbReference>
<dbReference type="PANTHER" id="PTHR46890:SF50">
    <property type="entry name" value="RNA-DIRECTED DNA POLYMERASE, EUKARYOTA, REVERSE TRANSCRIPTASE ZINC-BINDING DOMAIN PROTEIN-RELATED"/>
    <property type="match status" value="1"/>
</dbReference>